<evidence type="ECO:0000256" key="2">
    <source>
        <dbReference type="ARBA" id="ARBA00007193"/>
    </source>
</evidence>
<keyword evidence="14" id="KW-1185">Reference proteome</keyword>
<dbReference type="PANTHER" id="PTHR11690:SF263">
    <property type="entry name" value="PICKPOCKET 6"/>
    <property type="match status" value="1"/>
</dbReference>
<dbReference type="EMBL" id="CAQQ02105813">
    <property type="status" value="NOT_ANNOTATED_CDS"/>
    <property type="molecule type" value="Genomic_DNA"/>
</dbReference>
<evidence type="ECO:0000256" key="4">
    <source>
        <dbReference type="ARBA" id="ARBA00022461"/>
    </source>
</evidence>
<sequence>MVILLNKKQWVPPKGTAYQKADEFLEKNGITIRQAAFSVSSNCSDFLRTCYWGFTEFECLDFSSDNILKFSLSTTYLGPCCSFNANSVNNSFVPFSTNSFGLNSGLTVVGFEGRYSNLSTGLIILIHHPLDYPTEAVKTVTEEYGIISGNQSRTFSTSAEILDLTPDKRNCYTSSDLEFNFYRASICTLTCQNEAVFEKCGCYPYHMWTSGAKAEKECKLKDSFCYSENFGKLKNTKCEDCLPNCNDVTYDSSAYNIDLLSSHFSIHPLSLFSSKDTVLTSQGLIVRIFLPKQVISSYKKLVVTTWMNLLEQPLNSTIHLSRRTELPSESRNRIDNR</sequence>
<evidence type="ECO:0000256" key="5">
    <source>
        <dbReference type="ARBA" id="ARBA00022692"/>
    </source>
</evidence>
<dbReference type="PANTHER" id="PTHR11690">
    <property type="entry name" value="AMILORIDE-SENSITIVE SODIUM CHANNEL-RELATED"/>
    <property type="match status" value="1"/>
</dbReference>
<accession>T1GG13</accession>
<evidence type="ECO:0000313" key="13">
    <source>
        <dbReference type="EnsemblMetazoa" id="MESCA002317-PA"/>
    </source>
</evidence>
<name>T1GG13_MEGSC</name>
<evidence type="ECO:0000256" key="7">
    <source>
        <dbReference type="ARBA" id="ARBA00023053"/>
    </source>
</evidence>
<keyword evidence="10 12" id="KW-0739">Sodium transport</keyword>
<dbReference type="AlphaFoldDB" id="T1GG13"/>
<keyword evidence="11 12" id="KW-0407">Ion channel</keyword>
<dbReference type="InterPro" id="IPR001873">
    <property type="entry name" value="ENaC"/>
</dbReference>
<dbReference type="Gene3D" id="2.60.470.10">
    <property type="entry name" value="Acid-sensing ion channels like domains"/>
    <property type="match status" value="1"/>
</dbReference>
<proteinExistence type="inferred from homology"/>
<organism evidence="13 14">
    <name type="scientific">Megaselia scalaris</name>
    <name type="common">Humpbacked fly</name>
    <name type="synonym">Phora scalaris</name>
    <dbReference type="NCBI Taxonomy" id="36166"/>
    <lineage>
        <taxon>Eukaryota</taxon>
        <taxon>Metazoa</taxon>
        <taxon>Ecdysozoa</taxon>
        <taxon>Arthropoda</taxon>
        <taxon>Hexapoda</taxon>
        <taxon>Insecta</taxon>
        <taxon>Pterygota</taxon>
        <taxon>Neoptera</taxon>
        <taxon>Endopterygota</taxon>
        <taxon>Diptera</taxon>
        <taxon>Brachycera</taxon>
        <taxon>Muscomorpha</taxon>
        <taxon>Platypezoidea</taxon>
        <taxon>Phoridae</taxon>
        <taxon>Megaseliini</taxon>
        <taxon>Megaselia</taxon>
    </lineage>
</organism>
<evidence type="ECO:0000256" key="11">
    <source>
        <dbReference type="ARBA" id="ARBA00023303"/>
    </source>
</evidence>
<dbReference type="EMBL" id="CAQQ02105814">
    <property type="status" value="NOT_ANNOTATED_CDS"/>
    <property type="molecule type" value="Genomic_DNA"/>
</dbReference>
<dbReference type="GO" id="GO:0015280">
    <property type="term" value="F:ligand-gated sodium channel activity"/>
    <property type="evidence" value="ECO:0007669"/>
    <property type="project" value="TreeGrafter"/>
</dbReference>
<evidence type="ECO:0000256" key="3">
    <source>
        <dbReference type="ARBA" id="ARBA00022448"/>
    </source>
</evidence>
<protein>
    <submittedName>
        <fullName evidence="13">Uncharacterized protein</fullName>
    </submittedName>
</protein>
<keyword evidence="9" id="KW-0472">Membrane</keyword>
<dbReference type="OMA" id="FTEFECL"/>
<evidence type="ECO:0000256" key="12">
    <source>
        <dbReference type="RuleBase" id="RU000679"/>
    </source>
</evidence>
<comment type="subcellular location">
    <subcellularLocation>
        <location evidence="1">Membrane</location>
        <topology evidence="1">Multi-pass membrane protein</topology>
    </subcellularLocation>
</comment>
<keyword evidence="6" id="KW-1133">Transmembrane helix</keyword>
<reference evidence="13" key="2">
    <citation type="submission" date="2015-06" db="UniProtKB">
        <authorList>
            <consortium name="EnsemblMetazoa"/>
        </authorList>
    </citation>
    <scope>IDENTIFICATION</scope>
</reference>
<dbReference type="HOGENOM" id="CLU_824618_0_0_1"/>
<evidence type="ECO:0000256" key="9">
    <source>
        <dbReference type="ARBA" id="ARBA00023136"/>
    </source>
</evidence>
<evidence type="ECO:0000256" key="10">
    <source>
        <dbReference type="ARBA" id="ARBA00023201"/>
    </source>
</evidence>
<dbReference type="GO" id="GO:0005886">
    <property type="term" value="C:plasma membrane"/>
    <property type="evidence" value="ECO:0007669"/>
    <property type="project" value="TreeGrafter"/>
</dbReference>
<dbReference type="Pfam" id="PF00858">
    <property type="entry name" value="ASC"/>
    <property type="match status" value="1"/>
</dbReference>
<evidence type="ECO:0000256" key="8">
    <source>
        <dbReference type="ARBA" id="ARBA00023065"/>
    </source>
</evidence>
<keyword evidence="7" id="KW-0915">Sodium</keyword>
<keyword evidence="8 12" id="KW-0406">Ion transport</keyword>
<comment type="similarity">
    <text evidence="2 12">Belongs to the amiloride-sensitive sodium channel (TC 1.A.6) family.</text>
</comment>
<dbReference type="EnsemblMetazoa" id="MESCA002317-RA">
    <property type="protein sequence ID" value="MESCA002317-PA"/>
    <property type="gene ID" value="MESCA002317"/>
</dbReference>
<keyword evidence="3 12" id="KW-0813">Transport</keyword>
<keyword evidence="4 12" id="KW-0894">Sodium channel</keyword>
<evidence type="ECO:0000313" key="14">
    <source>
        <dbReference type="Proteomes" id="UP000015102"/>
    </source>
</evidence>
<reference evidence="14" key="1">
    <citation type="submission" date="2013-02" db="EMBL/GenBank/DDBJ databases">
        <authorList>
            <person name="Hughes D."/>
        </authorList>
    </citation>
    <scope>NUCLEOTIDE SEQUENCE</scope>
    <source>
        <strain>Durham</strain>
        <strain evidence="14">NC isolate 2 -- Noor lab</strain>
    </source>
</reference>
<dbReference type="STRING" id="36166.T1GG13"/>
<dbReference type="Proteomes" id="UP000015102">
    <property type="component" value="Unassembled WGS sequence"/>
</dbReference>
<evidence type="ECO:0000256" key="6">
    <source>
        <dbReference type="ARBA" id="ARBA00022989"/>
    </source>
</evidence>
<keyword evidence="5 12" id="KW-0812">Transmembrane</keyword>
<evidence type="ECO:0000256" key="1">
    <source>
        <dbReference type="ARBA" id="ARBA00004141"/>
    </source>
</evidence>